<dbReference type="Pfam" id="PF08241">
    <property type="entry name" value="Methyltransf_11"/>
    <property type="match status" value="1"/>
</dbReference>
<reference evidence="3 4" key="1">
    <citation type="journal article" date="2016" name="Nat. Commun.">
        <title>Thousands of microbial genomes shed light on interconnected biogeochemical processes in an aquifer system.</title>
        <authorList>
            <person name="Anantharaman K."/>
            <person name="Brown C.T."/>
            <person name="Hug L.A."/>
            <person name="Sharon I."/>
            <person name="Castelle C.J."/>
            <person name="Probst A.J."/>
            <person name="Thomas B.C."/>
            <person name="Singh A."/>
            <person name="Wilkins M.J."/>
            <person name="Karaoz U."/>
            <person name="Brodie E.L."/>
            <person name="Williams K.H."/>
            <person name="Hubbard S.S."/>
            <person name="Banfield J.F."/>
        </authorList>
    </citation>
    <scope>NUCLEOTIDE SEQUENCE [LARGE SCALE GENOMIC DNA]</scope>
</reference>
<protein>
    <recommendedName>
        <fullName evidence="2">Methyltransferase type 11 domain-containing protein</fullName>
    </recommendedName>
</protein>
<dbReference type="PANTHER" id="PTHR44068:SF11">
    <property type="entry name" value="GERANYL DIPHOSPHATE 2-C-METHYLTRANSFERASE"/>
    <property type="match status" value="1"/>
</dbReference>
<accession>A0A1F5VYD0</accession>
<proteinExistence type="predicted"/>
<dbReference type="InterPro" id="IPR050447">
    <property type="entry name" value="Erg6_SMT_methyltransf"/>
</dbReference>
<dbReference type="Gene3D" id="3.40.50.150">
    <property type="entry name" value="Vaccinia Virus protein VP39"/>
    <property type="match status" value="1"/>
</dbReference>
<name>A0A1F5VYD0_9BACT</name>
<sequence length="283" mass="32855">MANENVIIDYFDTCEIHYRRLWDLQNSMAMHYGYWDETTKNFPDALKNENILLAQLIQVQRDDIILDAGSGVGGSAIFLAKEFGCKVIGVTLSEKQVATSRLNAKKHNIAHLVEFHQKDYLDTGFPDGYFSVVWAVESICYCADKKDFLSESSRLLQKNGRIIIADGFLKEGSLNNTEEKQMRLWLEGWGIPNLSRESEFTRYLEPLQFKSIEFKDCTKHVMPSSQRMYYPSLAVYPFIKILEWLRIRKKIQTQHVIGAIYQYITLRKKIWKYGIYLGVGAKH</sequence>
<comment type="caution">
    <text evidence="3">The sequence shown here is derived from an EMBL/GenBank/DDBJ whole genome shotgun (WGS) entry which is preliminary data.</text>
</comment>
<keyword evidence="1" id="KW-0808">Transferase</keyword>
<dbReference type="PANTHER" id="PTHR44068">
    <property type="entry name" value="ZGC:194242"/>
    <property type="match status" value="1"/>
</dbReference>
<evidence type="ECO:0000313" key="4">
    <source>
        <dbReference type="Proteomes" id="UP000178943"/>
    </source>
</evidence>
<evidence type="ECO:0000259" key="2">
    <source>
        <dbReference type="Pfam" id="PF08241"/>
    </source>
</evidence>
<organism evidence="3 4">
    <name type="scientific">Candidatus Fischerbacteria bacterium RBG_13_37_8</name>
    <dbReference type="NCBI Taxonomy" id="1817863"/>
    <lineage>
        <taxon>Bacteria</taxon>
        <taxon>Candidatus Fischeribacteriota</taxon>
    </lineage>
</organism>
<dbReference type="InterPro" id="IPR029063">
    <property type="entry name" value="SAM-dependent_MTases_sf"/>
</dbReference>
<dbReference type="Proteomes" id="UP000178943">
    <property type="component" value="Unassembled WGS sequence"/>
</dbReference>
<dbReference type="GO" id="GO:0008757">
    <property type="term" value="F:S-adenosylmethionine-dependent methyltransferase activity"/>
    <property type="evidence" value="ECO:0007669"/>
    <property type="project" value="InterPro"/>
</dbReference>
<feature type="domain" description="Methyltransferase type 11" evidence="2">
    <location>
        <begin position="66"/>
        <end position="164"/>
    </location>
</feature>
<dbReference type="AlphaFoldDB" id="A0A1F5VYD0"/>
<dbReference type="EMBL" id="MFGW01000027">
    <property type="protein sequence ID" value="OGF68051.1"/>
    <property type="molecule type" value="Genomic_DNA"/>
</dbReference>
<dbReference type="STRING" id="1817863.A2Y62_09400"/>
<evidence type="ECO:0000313" key="3">
    <source>
        <dbReference type="EMBL" id="OGF68051.1"/>
    </source>
</evidence>
<evidence type="ECO:0000256" key="1">
    <source>
        <dbReference type="ARBA" id="ARBA00022679"/>
    </source>
</evidence>
<dbReference type="CDD" id="cd02440">
    <property type="entry name" value="AdoMet_MTases"/>
    <property type="match status" value="1"/>
</dbReference>
<dbReference type="SUPFAM" id="SSF53335">
    <property type="entry name" value="S-adenosyl-L-methionine-dependent methyltransferases"/>
    <property type="match status" value="1"/>
</dbReference>
<dbReference type="InterPro" id="IPR013216">
    <property type="entry name" value="Methyltransf_11"/>
</dbReference>
<gene>
    <name evidence="3" type="ORF">A2Y62_09400</name>
</gene>